<evidence type="ECO:0000259" key="4">
    <source>
        <dbReference type="PROSITE" id="PS50069"/>
    </source>
</evidence>
<dbReference type="Proteomes" id="UP000325113">
    <property type="component" value="Unassembled WGS sequence"/>
</dbReference>
<sequence>MAAARSVKTRASRKAGVSFPGISELPKPAQFATCSAAEAKASEKEFVAFIQPRLPNSTAVGGEDLEEILTVWGADLVSDALAMGLDKVTGTVMPRMVFSKLSTFVKRVVEQGAVFPGDEYTGLAAGIAIHERVVGRQLRERVLPELKAATGEMLLSQLVKHWNEHKVFVRWLRRIFTSLDQLDSFAQRRVASLSESGMFRSRTTAGLLQFGEVLFAEDSQSNVMEHVLALVDEFRKGCDVDRSLIKGVAELFVLVGLLGSKVHANVKDVNDMEALAKSPTALDDNDSFVKWFQDPYCKRTSTFYSARSDEWFASGNMSEFCAAADKALATEQSLALATLNPKTWEAARESFLDAVLLSRLDDVVRHSTGLALMIREQRLDDIACMYRVLSQFGDGAGAQKMAELISEYMTEAGDGILKKRASEVQRAVDAKDLRADIFTEDSDFIEALIALMTFFNSMVAEQCADDPAIRQVVSNVMRKLVNCNALGESDQHPTAELIAKYVDKLMCEGTKSSASPDQPQHAVTLFAFVNDRDLFQESHRNLLSKRLLSGSTASYDDERDFIGLLKAVVGPTFTTKFEGMLTDILTPDASLKAFQEARKAKRSPLDMDVTILCHGHWPPAFPTPAVRLTDALYSAADEFETYYRSKQASRKVSFALAEGTMTVRGFFSKGGKDAWYDFTCNTLQGLHLLRFNESESWKCADLASAVGVSPADCTQLIKPFVFSSSCRVIIDKTLADDHKAGKKIRKVVDPEHTLVFNLKFSSKKKAVKVPDVQLKETANKAAIDVGRKHVLDAAIVRIMKTRKTLKLQALVLETEAQARRLFAPDPRLTKKRIEHLIEQDYLERDDGDRGLLHYVA</sequence>
<dbReference type="GO" id="GO:0006511">
    <property type="term" value="P:ubiquitin-dependent protein catabolic process"/>
    <property type="evidence" value="ECO:0007669"/>
    <property type="project" value="InterPro"/>
</dbReference>
<dbReference type="InterPro" id="IPR019559">
    <property type="entry name" value="Cullin_neddylation_domain"/>
</dbReference>
<gene>
    <name evidence="6" type="ORF">FNF27_07482</name>
    <name evidence="5" type="ORF">FNF31_06915</name>
</gene>
<dbReference type="InterPro" id="IPR016158">
    <property type="entry name" value="Cullin_homology"/>
</dbReference>
<dbReference type="InterPro" id="IPR045093">
    <property type="entry name" value="Cullin"/>
</dbReference>
<evidence type="ECO:0000256" key="1">
    <source>
        <dbReference type="ARBA" id="ARBA00006019"/>
    </source>
</evidence>
<dbReference type="OrthoDB" id="27073at2759"/>
<dbReference type="Pfam" id="PF10557">
    <property type="entry name" value="Cullin_Nedd8"/>
    <property type="match status" value="1"/>
</dbReference>
<evidence type="ECO:0000256" key="3">
    <source>
        <dbReference type="RuleBase" id="RU003829"/>
    </source>
</evidence>
<protein>
    <recommendedName>
        <fullName evidence="4">Cullin family profile domain-containing protein</fullName>
    </recommendedName>
</protein>
<dbReference type="Pfam" id="PF00888">
    <property type="entry name" value="Cullin"/>
    <property type="match status" value="1"/>
</dbReference>
<feature type="domain" description="Cullin family profile" evidence="4">
    <location>
        <begin position="493"/>
        <end position="721"/>
    </location>
</feature>
<dbReference type="SUPFAM" id="SSF74788">
    <property type="entry name" value="Cullin repeat-like"/>
    <property type="match status" value="1"/>
</dbReference>
<dbReference type="PANTHER" id="PTHR11932">
    <property type="entry name" value="CULLIN"/>
    <property type="match status" value="1"/>
</dbReference>
<dbReference type="SUPFAM" id="SSF75632">
    <property type="entry name" value="Cullin homology domain"/>
    <property type="match status" value="1"/>
</dbReference>
<dbReference type="InterPro" id="IPR036388">
    <property type="entry name" value="WH-like_DNA-bd_sf"/>
</dbReference>
<comment type="similarity">
    <text evidence="1 2 3">Belongs to the cullin family.</text>
</comment>
<dbReference type="InterPro" id="IPR036317">
    <property type="entry name" value="Cullin_homology_sf"/>
</dbReference>
<comment type="caution">
    <text evidence="6">The sequence shown here is derived from an EMBL/GenBank/DDBJ whole genome shotgun (WGS) entry which is preliminary data.</text>
</comment>
<dbReference type="GO" id="GO:0031625">
    <property type="term" value="F:ubiquitin protein ligase binding"/>
    <property type="evidence" value="ECO:0007669"/>
    <property type="project" value="InterPro"/>
</dbReference>
<dbReference type="Gene3D" id="1.10.10.10">
    <property type="entry name" value="Winged helix-like DNA-binding domain superfamily/Winged helix DNA-binding domain"/>
    <property type="match status" value="1"/>
</dbReference>
<dbReference type="Proteomes" id="UP000322899">
    <property type="component" value="Unassembled WGS sequence"/>
</dbReference>
<accession>A0A5A8DMM7</accession>
<dbReference type="SUPFAM" id="SSF46785">
    <property type="entry name" value="Winged helix' DNA-binding domain"/>
    <property type="match status" value="1"/>
</dbReference>
<dbReference type="InterPro" id="IPR059120">
    <property type="entry name" value="Cullin-like_AB"/>
</dbReference>
<evidence type="ECO:0000313" key="5">
    <source>
        <dbReference type="EMBL" id="KAA0151060.1"/>
    </source>
</evidence>
<dbReference type="Gene3D" id="1.20.1310.10">
    <property type="entry name" value="Cullin Repeats"/>
    <property type="match status" value="4"/>
</dbReference>
<dbReference type="PROSITE" id="PS50069">
    <property type="entry name" value="CULLIN_2"/>
    <property type="match status" value="1"/>
</dbReference>
<dbReference type="AlphaFoldDB" id="A0A5A8DMM7"/>
<dbReference type="SMART" id="SM00884">
    <property type="entry name" value="Cullin_Nedd8"/>
    <property type="match status" value="1"/>
</dbReference>
<evidence type="ECO:0000313" key="6">
    <source>
        <dbReference type="EMBL" id="KAA0166652.1"/>
    </source>
</evidence>
<dbReference type="EMBL" id="VLTO01000086">
    <property type="protein sequence ID" value="KAA0166652.1"/>
    <property type="molecule type" value="Genomic_DNA"/>
</dbReference>
<dbReference type="InterPro" id="IPR036390">
    <property type="entry name" value="WH_DNA-bd_sf"/>
</dbReference>
<dbReference type="EMBL" id="VLTM01000118">
    <property type="protein sequence ID" value="KAA0151060.1"/>
    <property type="molecule type" value="Genomic_DNA"/>
</dbReference>
<dbReference type="InterPro" id="IPR001373">
    <property type="entry name" value="Cullin_N"/>
</dbReference>
<reference evidence="7 8" key="1">
    <citation type="submission" date="2019-07" db="EMBL/GenBank/DDBJ databases">
        <title>Genomes of Cafeteria roenbergensis.</title>
        <authorList>
            <person name="Fischer M.G."/>
            <person name="Hackl T."/>
            <person name="Roman M."/>
        </authorList>
    </citation>
    <scope>NUCLEOTIDE SEQUENCE [LARGE SCALE GENOMIC DNA]</scope>
    <source>
        <strain evidence="5 8">Cflag</strain>
        <strain evidence="6 7">E4-10P</strain>
    </source>
</reference>
<evidence type="ECO:0000313" key="8">
    <source>
        <dbReference type="Proteomes" id="UP000325113"/>
    </source>
</evidence>
<organism evidence="6 7">
    <name type="scientific">Cafeteria roenbergensis</name>
    <name type="common">Marine flagellate</name>
    <dbReference type="NCBI Taxonomy" id="33653"/>
    <lineage>
        <taxon>Eukaryota</taxon>
        <taxon>Sar</taxon>
        <taxon>Stramenopiles</taxon>
        <taxon>Bigyra</taxon>
        <taxon>Opalozoa</taxon>
        <taxon>Bicosoecida</taxon>
        <taxon>Cafeteriaceae</taxon>
        <taxon>Cafeteria</taxon>
    </lineage>
</organism>
<dbReference type="Gene3D" id="3.30.230.130">
    <property type="entry name" value="Cullin, Chain C, Domain 2"/>
    <property type="match status" value="1"/>
</dbReference>
<evidence type="ECO:0000313" key="7">
    <source>
        <dbReference type="Proteomes" id="UP000322899"/>
    </source>
</evidence>
<name>A0A5A8DMM7_CAFRO</name>
<proteinExistence type="inferred from homology"/>
<dbReference type="InterPro" id="IPR016159">
    <property type="entry name" value="Cullin_repeat-like_dom_sf"/>
</dbReference>
<evidence type="ECO:0000256" key="2">
    <source>
        <dbReference type="PROSITE-ProRule" id="PRU00330"/>
    </source>
</evidence>
<dbReference type="Pfam" id="PF26557">
    <property type="entry name" value="Cullin_AB"/>
    <property type="match status" value="1"/>
</dbReference>
<dbReference type="SMART" id="SM00182">
    <property type="entry name" value="CULLIN"/>
    <property type="match status" value="1"/>
</dbReference>